<dbReference type="eggNOG" id="COG1538">
    <property type="taxonomic scope" value="Bacteria"/>
</dbReference>
<keyword evidence="4" id="KW-1134">Transmembrane beta strand</keyword>
<dbReference type="GO" id="GO:0009279">
    <property type="term" value="C:cell outer membrane"/>
    <property type="evidence" value="ECO:0007669"/>
    <property type="project" value="UniProtKB-SubCell"/>
</dbReference>
<keyword evidence="9" id="KW-1185">Reference proteome</keyword>
<sequence length="490" mass="56948">MFLTTIAGYAQLKDSLTLDLNQVLEISATKSLESFKNKNTLLTRYWEYENYKIEGLPVIGINFEPLSYNNYTQEVYNYEQNRYEFRNQQTLNSNAGLNIQKNILATGGRLYLNSSVNRLETYGDNPSLSFNNNLFNIGFEQGLFNFNPYKWDKKIEPLQYEKAKKEYLESQQQLHVNAISYFFDLANAQLSYNMAQDNFSNADKLYKLGQKRFEIATINKEALLDLELNLLDSEVSLKRAQSRLKSAQYKLNSFLGFDTSRAIELKIPEEVPKLQLSEEFILDQAMTNNTQMLDIRLRELQSLKEVNRTAAERKFNPKFSGSVGLNKTSDTWPDTYQDPLNQQRVSLSIEIPLVDWGRRKRNNMRAERNLEITRIENEQTAIDFEQEVQLLVTDFNIQGKLVENARKASEVAATTHVIIMQRFMFGTVDIVRLNSVVRNKDNARNSYLQSLKQYWTNYYMLQMVTLTDLQTGIRLSDSFNLKALIDSINQ</sequence>
<protein>
    <recommendedName>
        <fullName evidence="10">Outer membrane protein TolC</fullName>
    </recommendedName>
</protein>
<reference evidence="9" key="1">
    <citation type="submission" date="2013-11" db="EMBL/GenBank/DDBJ databases">
        <title>Draft genome sequence from a member of Zhouia, isolated tidal flat.</title>
        <authorList>
            <person name="Jin H."/>
            <person name="Jeon C.O."/>
        </authorList>
    </citation>
    <scope>NUCLEOTIDE SEQUENCE [LARGE SCALE GENOMIC DNA]</scope>
    <source>
        <strain evidence="9">AD3</strain>
    </source>
</reference>
<dbReference type="Proteomes" id="UP000018850">
    <property type="component" value="Unassembled WGS sequence"/>
</dbReference>
<evidence type="ECO:0000256" key="5">
    <source>
        <dbReference type="ARBA" id="ARBA00022692"/>
    </source>
</evidence>
<reference evidence="8 9" key="2">
    <citation type="journal article" date="2016" name="Genome Announc.">
        <title>Draft Genome Sequence of Zhouia amylolytica AD3, Isolated from Tidal Flat Sediment.</title>
        <authorList>
            <person name="Jia B."/>
            <person name="Jin H.M."/>
            <person name="Lee H.J."/>
            <person name="Jeon C.O."/>
        </authorList>
    </citation>
    <scope>NUCLEOTIDE SEQUENCE [LARGE SCALE GENOMIC DNA]</scope>
    <source>
        <strain evidence="8 9">AD3</strain>
    </source>
</reference>
<organism evidence="8 9">
    <name type="scientific">Zhouia amylolytica AD3</name>
    <dbReference type="NCBI Taxonomy" id="1286632"/>
    <lineage>
        <taxon>Bacteria</taxon>
        <taxon>Pseudomonadati</taxon>
        <taxon>Bacteroidota</taxon>
        <taxon>Flavobacteriia</taxon>
        <taxon>Flavobacteriales</taxon>
        <taxon>Flavobacteriaceae</taxon>
        <taxon>Zhouia</taxon>
    </lineage>
</organism>
<keyword evidence="3" id="KW-0813">Transport</keyword>
<evidence type="ECO:0000256" key="6">
    <source>
        <dbReference type="ARBA" id="ARBA00023136"/>
    </source>
</evidence>
<name>W2UST9_9FLAO</name>
<proteinExistence type="inferred from homology"/>
<dbReference type="PANTHER" id="PTHR30026:SF20">
    <property type="entry name" value="OUTER MEMBRANE PROTEIN TOLC"/>
    <property type="match status" value="1"/>
</dbReference>
<dbReference type="SUPFAM" id="SSF56954">
    <property type="entry name" value="Outer membrane efflux proteins (OEP)"/>
    <property type="match status" value="1"/>
</dbReference>
<keyword evidence="6" id="KW-0472">Membrane</keyword>
<dbReference type="PANTHER" id="PTHR30026">
    <property type="entry name" value="OUTER MEMBRANE PROTEIN TOLC"/>
    <property type="match status" value="1"/>
</dbReference>
<comment type="subcellular location">
    <subcellularLocation>
        <location evidence="1">Cell outer membrane</location>
    </subcellularLocation>
</comment>
<evidence type="ECO:0000256" key="2">
    <source>
        <dbReference type="ARBA" id="ARBA00007613"/>
    </source>
</evidence>
<comment type="caution">
    <text evidence="8">The sequence shown here is derived from an EMBL/GenBank/DDBJ whole genome shotgun (WGS) entry which is preliminary data.</text>
</comment>
<evidence type="ECO:0000256" key="1">
    <source>
        <dbReference type="ARBA" id="ARBA00004442"/>
    </source>
</evidence>
<dbReference type="GO" id="GO:0015288">
    <property type="term" value="F:porin activity"/>
    <property type="evidence" value="ECO:0007669"/>
    <property type="project" value="TreeGrafter"/>
</dbReference>
<dbReference type="InterPro" id="IPR003423">
    <property type="entry name" value="OMP_efflux"/>
</dbReference>
<dbReference type="EMBL" id="AYXY01000010">
    <property type="protein sequence ID" value="ETN96377.1"/>
    <property type="molecule type" value="Genomic_DNA"/>
</dbReference>
<dbReference type="Gene3D" id="1.20.1600.10">
    <property type="entry name" value="Outer membrane efflux proteins (OEP)"/>
    <property type="match status" value="1"/>
</dbReference>
<evidence type="ECO:0000256" key="7">
    <source>
        <dbReference type="ARBA" id="ARBA00023237"/>
    </source>
</evidence>
<dbReference type="Pfam" id="PF02321">
    <property type="entry name" value="OEP"/>
    <property type="match status" value="1"/>
</dbReference>
<evidence type="ECO:0000313" key="8">
    <source>
        <dbReference type="EMBL" id="ETN96377.1"/>
    </source>
</evidence>
<evidence type="ECO:0000313" key="9">
    <source>
        <dbReference type="Proteomes" id="UP000018850"/>
    </source>
</evidence>
<dbReference type="GO" id="GO:1990281">
    <property type="term" value="C:efflux pump complex"/>
    <property type="evidence" value="ECO:0007669"/>
    <property type="project" value="TreeGrafter"/>
</dbReference>
<evidence type="ECO:0000256" key="3">
    <source>
        <dbReference type="ARBA" id="ARBA00022448"/>
    </source>
</evidence>
<dbReference type="InterPro" id="IPR051906">
    <property type="entry name" value="TolC-like"/>
</dbReference>
<evidence type="ECO:0000256" key="4">
    <source>
        <dbReference type="ARBA" id="ARBA00022452"/>
    </source>
</evidence>
<dbReference type="GO" id="GO:0015562">
    <property type="term" value="F:efflux transmembrane transporter activity"/>
    <property type="evidence" value="ECO:0007669"/>
    <property type="project" value="InterPro"/>
</dbReference>
<dbReference type="RefSeq" id="WP_038262504.1">
    <property type="nucleotide sequence ID" value="NZ_AYXY01000010.1"/>
</dbReference>
<gene>
    <name evidence="8" type="ORF">P278_07210</name>
</gene>
<dbReference type="AlphaFoldDB" id="W2UST9"/>
<keyword evidence="7" id="KW-0998">Cell outer membrane</keyword>
<accession>W2UST9</accession>
<evidence type="ECO:0008006" key="10">
    <source>
        <dbReference type="Google" id="ProtNLM"/>
    </source>
</evidence>
<comment type="similarity">
    <text evidence="2">Belongs to the outer membrane factor (OMF) (TC 1.B.17) family.</text>
</comment>
<keyword evidence="5" id="KW-0812">Transmembrane</keyword>